<dbReference type="PANTHER" id="PTHR39398:SF1">
    <property type="entry name" value="CSN8_PSMD8_EIF3K DOMAIN-CONTAINING PROTEIN"/>
    <property type="match status" value="1"/>
</dbReference>
<evidence type="ECO:0000313" key="3">
    <source>
        <dbReference type="Proteomes" id="UP000244309"/>
    </source>
</evidence>
<dbReference type="OrthoDB" id="2100128at2759"/>
<dbReference type="Proteomes" id="UP000244309">
    <property type="component" value="Unassembled WGS sequence"/>
</dbReference>
<proteinExistence type="predicted"/>
<dbReference type="VEuPathDB" id="FungiDB:CXQ85_003404"/>
<dbReference type="EMBL" id="PKFO01000002">
    <property type="protein sequence ID" value="PVH19558.1"/>
    <property type="molecule type" value="Genomic_DNA"/>
</dbReference>
<dbReference type="RefSeq" id="XP_025340498.1">
    <property type="nucleotide sequence ID" value="XM_025487050.1"/>
</dbReference>
<name>A0A2V1ANY1_9ASCO</name>
<accession>A0A2V1ANY1</accession>
<protein>
    <submittedName>
        <fullName evidence="2">Uncharacterized protein</fullName>
    </submittedName>
</protein>
<organism evidence="2 3">
    <name type="scientific">Candidozyma haemuli</name>
    <dbReference type="NCBI Taxonomy" id="45357"/>
    <lineage>
        <taxon>Eukaryota</taxon>
        <taxon>Fungi</taxon>
        <taxon>Dikarya</taxon>
        <taxon>Ascomycota</taxon>
        <taxon>Saccharomycotina</taxon>
        <taxon>Pichiomycetes</taxon>
        <taxon>Metschnikowiaceae</taxon>
        <taxon>Candidozyma</taxon>
    </lineage>
</organism>
<evidence type="ECO:0000256" key="1">
    <source>
        <dbReference type="SAM" id="MobiDB-lite"/>
    </source>
</evidence>
<dbReference type="PANTHER" id="PTHR39398">
    <property type="entry name" value="YALI0F14311P"/>
    <property type="match status" value="1"/>
</dbReference>
<comment type="caution">
    <text evidence="2">The sequence shown here is derived from an EMBL/GenBank/DDBJ whole genome shotgun (WGS) entry which is preliminary data.</text>
</comment>
<dbReference type="GeneID" id="37008735"/>
<feature type="region of interest" description="Disordered" evidence="1">
    <location>
        <begin position="1"/>
        <end position="51"/>
    </location>
</feature>
<reference evidence="2 3" key="1">
    <citation type="submission" date="2017-12" db="EMBL/GenBank/DDBJ databases">
        <title>Genome Sequence of a Multidrug-Resistant Candida haemulonii Isolate from a Patient with Chronic Leg Ulcers in Israel.</title>
        <authorList>
            <person name="Chow N.A."/>
            <person name="Gade L."/>
            <person name="Batra D."/>
            <person name="Rowe L.A."/>
            <person name="Ben-Ami R."/>
            <person name="Loparev V.N."/>
            <person name="Litvintseva A.P."/>
        </authorList>
    </citation>
    <scope>NUCLEOTIDE SEQUENCE [LARGE SCALE GENOMIC DNA]</scope>
    <source>
        <strain evidence="2 3">B11899</strain>
    </source>
</reference>
<evidence type="ECO:0000313" key="2">
    <source>
        <dbReference type="EMBL" id="PVH19558.1"/>
    </source>
</evidence>
<feature type="compositionally biased region" description="Basic and acidic residues" evidence="1">
    <location>
        <begin position="14"/>
        <end position="51"/>
    </location>
</feature>
<keyword evidence="3" id="KW-1185">Reference proteome</keyword>
<dbReference type="AlphaFoldDB" id="A0A2V1ANY1"/>
<dbReference type="STRING" id="45357.A0A2V1ANY1"/>
<sequence length="257" mass="30809">MSEKKKYVPPNRRNKSEDEKLKERKARFEKPKQEEYGYVSRGEENKLQKDESARRSYFDKIKKMDREKPDLILDSLRKLREAMLQHKPDEFTKSVYMFSFEFSSSIGRYQAYVPCGQFLLREKHLLTKDEIKQIAQVIILHISHCNNDSGRAWSLFFRHFTRQDPLYAVLESWDLEDYYKWIQFFEREKDPARKNVMKLGLPKMMRHMAACLTISYFTMAVNDMAHLMVDGDVEQFIDKYNTGWTIEGSTVTLRRRK</sequence>
<gene>
    <name evidence="2" type="ORF">CXQ85_003404</name>
</gene>